<accession>A0ABR3LFJ5</accession>
<reference evidence="1 2" key="1">
    <citation type="submission" date="2023-09" db="EMBL/GenBank/DDBJ databases">
        <authorList>
            <person name="Wang M."/>
        </authorList>
    </citation>
    <scope>NUCLEOTIDE SEQUENCE [LARGE SCALE GENOMIC DNA]</scope>
    <source>
        <strain evidence="1">GT-2023</strain>
        <tissue evidence="1">Liver</tissue>
    </source>
</reference>
<evidence type="ECO:0000313" key="2">
    <source>
        <dbReference type="Proteomes" id="UP001558613"/>
    </source>
</evidence>
<organism evidence="1 2">
    <name type="scientific">Cirrhinus molitorella</name>
    <name type="common">mud carp</name>
    <dbReference type="NCBI Taxonomy" id="172907"/>
    <lineage>
        <taxon>Eukaryota</taxon>
        <taxon>Metazoa</taxon>
        <taxon>Chordata</taxon>
        <taxon>Craniata</taxon>
        <taxon>Vertebrata</taxon>
        <taxon>Euteleostomi</taxon>
        <taxon>Actinopterygii</taxon>
        <taxon>Neopterygii</taxon>
        <taxon>Teleostei</taxon>
        <taxon>Ostariophysi</taxon>
        <taxon>Cypriniformes</taxon>
        <taxon>Cyprinidae</taxon>
        <taxon>Labeoninae</taxon>
        <taxon>Labeonini</taxon>
        <taxon>Cirrhinus</taxon>
    </lineage>
</organism>
<name>A0ABR3LFJ5_9TELE</name>
<comment type="caution">
    <text evidence="1">The sequence shown here is derived from an EMBL/GenBank/DDBJ whole genome shotgun (WGS) entry which is preliminary data.</text>
</comment>
<dbReference type="Proteomes" id="UP001558613">
    <property type="component" value="Unassembled WGS sequence"/>
</dbReference>
<dbReference type="EMBL" id="JAYMGO010000022">
    <property type="protein sequence ID" value="KAL1251687.1"/>
    <property type="molecule type" value="Genomic_DNA"/>
</dbReference>
<sequence length="70" mass="7787">MERKRKGGAEMERIKRKKALATDAASCCKIPAMFASKGTGCHNVQDKRIRPADEARSYILSSSDKPEFVD</sequence>
<keyword evidence="2" id="KW-1185">Reference proteome</keyword>
<proteinExistence type="predicted"/>
<protein>
    <submittedName>
        <fullName evidence="1">Uncharacterized protein</fullName>
    </submittedName>
</protein>
<gene>
    <name evidence="1" type="ORF">QQF64_019483</name>
</gene>
<evidence type="ECO:0000313" key="1">
    <source>
        <dbReference type="EMBL" id="KAL1251687.1"/>
    </source>
</evidence>